<dbReference type="OrthoDB" id="2852236at2"/>
<evidence type="ECO:0000313" key="2">
    <source>
        <dbReference type="Proteomes" id="UP000480185"/>
    </source>
</evidence>
<organism evidence="1 2">
    <name type="scientific">Salinibacillus xinjiangensis</name>
    <dbReference type="NCBI Taxonomy" id="1229268"/>
    <lineage>
        <taxon>Bacteria</taxon>
        <taxon>Bacillati</taxon>
        <taxon>Bacillota</taxon>
        <taxon>Bacilli</taxon>
        <taxon>Bacillales</taxon>
        <taxon>Bacillaceae</taxon>
        <taxon>Salinibacillus</taxon>
    </lineage>
</organism>
<accession>A0A6G1X5F8</accession>
<gene>
    <name evidence="1" type="ORF">GH754_07450</name>
</gene>
<dbReference type="AlphaFoldDB" id="A0A6G1X5F8"/>
<dbReference type="Proteomes" id="UP000480185">
    <property type="component" value="Unassembled WGS sequence"/>
</dbReference>
<name>A0A6G1X5F8_9BACI</name>
<evidence type="ECO:0000313" key="1">
    <source>
        <dbReference type="EMBL" id="MRG86159.1"/>
    </source>
</evidence>
<reference evidence="1 2" key="1">
    <citation type="submission" date="2019-11" db="EMBL/GenBank/DDBJ databases">
        <authorList>
            <person name="Li J."/>
        </authorList>
    </citation>
    <scope>NUCLEOTIDE SEQUENCE [LARGE SCALE GENOMIC DNA]</scope>
    <source>
        <strain evidence="1 2">J4</strain>
    </source>
</reference>
<dbReference type="RefSeq" id="WP_153728068.1">
    <property type="nucleotide sequence ID" value="NZ_WJNH01000003.1"/>
</dbReference>
<proteinExistence type="predicted"/>
<comment type="caution">
    <text evidence="1">The sequence shown here is derived from an EMBL/GenBank/DDBJ whole genome shotgun (WGS) entry which is preliminary data.</text>
</comment>
<dbReference type="EMBL" id="WJNH01000003">
    <property type="protein sequence ID" value="MRG86159.1"/>
    <property type="molecule type" value="Genomic_DNA"/>
</dbReference>
<keyword evidence="2" id="KW-1185">Reference proteome</keyword>
<sequence length="149" mass="17623">MNDRNSNVWSRFKGKLAEKYISIPITRNMIQKLVEQNKPNVIKHIRIDFDNNQHLIVEGKVKKLIEIPFIIKLKPLKPLGRKLVFDIVHMKPVQNQIINRMILNRSPLMTYQQSLILDLNQMNKIKKIPFGNIKRFEIRDQKLWCGIGV</sequence>
<protein>
    <submittedName>
        <fullName evidence="1">Uncharacterized protein</fullName>
    </submittedName>
</protein>